<dbReference type="Pfam" id="PF04542">
    <property type="entry name" value="Sigma70_r2"/>
    <property type="match status" value="1"/>
</dbReference>
<sequence length="232" mass="25922">MSPGLLTLLVLSVINGLIILVSYISSGSLPDPLTPEEEKELLLKMAKGDKLAKTILIERNLRLVAKIANKLKDNGVDKQDLFQSGVIGLIKAVESFDMSRCKKFSTYAGVCIQNEMLMLLRKHKYEKNCISISEPLDYDKDGTALELQDTLTAPDTPVDEMVEKNMEVEKLACALQKLSPREQLVIKLRYGLNGGHELTQREVGKRLAISRSFISRIESSSINKLHKELSNH</sequence>
<organism evidence="9 10">
    <name type="scientific">Desulforamulus hydrothermalis Lam5 = DSM 18033</name>
    <dbReference type="NCBI Taxonomy" id="1121428"/>
    <lineage>
        <taxon>Bacteria</taxon>
        <taxon>Bacillati</taxon>
        <taxon>Bacillota</taxon>
        <taxon>Clostridia</taxon>
        <taxon>Eubacteriales</taxon>
        <taxon>Peptococcaceae</taxon>
        <taxon>Desulforamulus</taxon>
    </lineage>
</organism>
<name>K8EH37_9FIRM</name>
<dbReference type="Gene3D" id="1.20.120.1810">
    <property type="match status" value="1"/>
</dbReference>
<dbReference type="InterPro" id="IPR007630">
    <property type="entry name" value="RNA_pol_sigma70_r4"/>
</dbReference>
<dbReference type="SUPFAM" id="SSF88659">
    <property type="entry name" value="Sigma3 and sigma4 domains of RNA polymerase sigma factors"/>
    <property type="match status" value="1"/>
</dbReference>
<dbReference type="PROSITE" id="PS00716">
    <property type="entry name" value="SIGMA70_2"/>
    <property type="match status" value="1"/>
</dbReference>
<protein>
    <recommendedName>
        <fullName evidence="7">RNA polymerase sigma factor</fullName>
    </recommendedName>
</protein>
<dbReference type="OrthoDB" id="9809557at2"/>
<keyword evidence="10" id="KW-1185">Reference proteome</keyword>
<dbReference type="PROSITE" id="PS00715">
    <property type="entry name" value="SIGMA70_1"/>
    <property type="match status" value="1"/>
</dbReference>
<evidence type="ECO:0000313" key="9">
    <source>
        <dbReference type="EMBL" id="CCO07941.1"/>
    </source>
</evidence>
<dbReference type="GO" id="GO:0030435">
    <property type="term" value="P:sporulation resulting in formation of a cellular spore"/>
    <property type="evidence" value="ECO:0007669"/>
    <property type="project" value="UniProtKB-KW"/>
</dbReference>
<feature type="domain" description="HTH cro/C1-type" evidence="8">
    <location>
        <begin position="198"/>
        <end position="219"/>
    </location>
</feature>
<dbReference type="RefSeq" id="WP_008411071.1">
    <property type="nucleotide sequence ID" value="NZ_CAOS01000008.1"/>
</dbReference>
<dbReference type="InterPro" id="IPR014284">
    <property type="entry name" value="RNA_pol_sigma-70_dom"/>
</dbReference>
<evidence type="ECO:0000256" key="5">
    <source>
        <dbReference type="ARBA" id="ARBA00023125"/>
    </source>
</evidence>
<dbReference type="GO" id="GO:0016987">
    <property type="term" value="F:sigma factor activity"/>
    <property type="evidence" value="ECO:0007669"/>
    <property type="project" value="UniProtKB-KW"/>
</dbReference>
<comment type="function">
    <text evidence="7">Sigma factors are initiation factors that promote the attachment of RNA polymerase to specific initiation sites and are then released.</text>
</comment>
<evidence type="ECO:0000256" key="7">
    <source>
        <dbReference type="RuleBase" id="RU362124"/>
    </source>
</evidence>
<evidence type="ECO:0000256" key="1">
    <source>
        <dbReference type="ARBA" id="ARBA00007788"/>
    </source>
</evidence>
<dbReference type="AlphaFoldDB" id="K8EH37"/>
<dbReference type="NCBIfam" id="TIGR02937">
    <property type="entry name" value="sigma70-ECF"/>
    <property type="match status" value="1"/>
</dbReference>
<dbReference type="GO" id="GO:0003677">
    <property type="term" value="F:DNA binding"/>
    <property type="evidence" value="ECO:0007669"/>
    <property type="project" value="UniProtKB-KW"/>
</dbReference>
<evidence type="ECO:0000256" key="2">
    <source>
        <dbReference type="ARBA" id="ARBA00022969"/>
    </source>
</evidence>
<dbReference type="InterPro" id="IPR013325">
    <property type="entry name" value="RNA_pol_sigma_r2"/>
</dbReference>
<keyword evidence="2" id="KW-0749">Sporulation</keyword>
<dbReference type="InterPro" id="IPR013324">
    <property type="entry name" value="RNA_pol_sigma_r3/r4-like"/>
</dbReference>
<evidence type="ECO:0000256" key="3">
    <source>
        <dbReference type="ARBA" id="ARBA00023015"/>
    </source>
</evidence>
<dbReference type="NCBIfam" id="NF004471">
    <property type="entry name" value="PRK05803.1"/>
    <property type="match status" value="1"/>
</dbReference>
<dbReference type="InterPro" id="IPR007627">
    <property type="entry name" value="RNA_pol_sigma70_r2"/>
</dbReference>
<dbReference type="eggNOG" id="COG1191">
    <property type="taxonomic scope" value="Bacteria"/>
</dbReference>
<keyword evidence="4 7" id="KW-0731">Sigma factor</keyword>
<evidence type="ECO:0000256" key="4">
    <source>
        <dbReference type="ARBA" id="ARBA00023082"/>
    </source>
</evidence>
<dbReference type="InterPro" id="IPR001387">
    <property type="entry name" value="Cro/C1-type_HTH"/>
</dbReference>
<comment type="caution">
    <text evidence="9">The sequence shown here is derived from an EMBL/GenBank/DDBJ whole genome shotgun (WGS) entry which is preliminary data.</text>
</comment>
<dbReference type="PANTHER" id="PTHR30376">
    <property type="entry name" value="SIGMA FACTOR RPOH HEAT SHOCK RELATED"/>
    <property type="match status" value="1"/>
</dbReference>
<dbReference type="STRING" id="1121428.DESHY_160065"/>
<dbReference type="Gene3D" id="1.10.10.10">
    <property type="entry name" value="Winged helix-like DNA-binding domain superfamily/Winged helix DNA-binding domain"/>
    <property type="match status" value="1"/>
</dbReference>
<comment type="similarity">
    <text evidence="1 7">Belongs to the sigma-70 factor family.</text>
</comment>
<dbReference type="PRINTS" id="PR00046">
    <property type="entry name" value="SIGMA70FCT"/>
</dbReference>
<dbReference type="CDD" id="cd06171">
    <property type="entry name" value="Sigma70_r4"/>
    <property type="match status" value="1"/>
</dbReference>
<accession>K8EH37</accession>
<dbReference type="GO" id="GO:0006352">
    <property type="term" value="P:DNA-templated transcription initiation"/>
    <property type="evidence" value="ECO:0007669"/>
    <property type="project" value="InterPro"/>
</dbReference>
<keyword evidence="3 7" id="KW-0805">Transcription regulation</keyword>
<dbReference type="Proteomes" id="UP000009315">
    <property type="component" value="Unassembled WGS sequence"/>
</dbReference>
<evidence type="ECO:0000313" key="10">
    <source>
        <dbReference type="Proteomes" id="UP000009315"/>
    </source>
</evidence>
<dbReference type="Pfam" id="PF04545">
    <property type="entry name" value="Sigma70_r4"/>
    <property type="match status" value="1"/>
</dbReference>
<keyword evidence="5 7" id="KW-0238">DNA-binding</keyword>
<dbReference type="SUPFAM" id="SSF88946">
    <property type="entry name" value="Sigma2 domain of RNA polymerase sigma factors"/>
    <property type="match status" value="1"/>
</dbReference>
<dbReference type="EMBL" id="CAOS01000008">
    <property type="protein sequence ID" value="CCO07941.1"/>
    <property type="molecule type" value="Genomic_DNA"/>
</dbReference>
<dbReference type="PROSITE" id="PS50943">
    <property type="entry name" value="HTH_CROC1"/>
    <property type="match status" value="1"/>
</dbReference>
<evidence type="ECO:0000256" key="6">
    <source>
        <dbReference type="ARBA" id="ARBA00023163"/>
    </source>
</evidence>
<dbReference type="InterPro" id="IPR000943">
    <property type="entry name" value="RNA_pol_sigma70"/>
</dbReference>
<gene>
    <name evidence="9" type="primary">sigE</name>
    <name evidence="9" type="ORF">DESHY_160065</name>
</gene>
<dbReference type="InterPro" id="IPR036388">
    <property type="entry name" value="WH-like_DNA-bd_sf"/>
</dbReference>
<keyword evidence="6 7" id="KW-0804">Transcription</keyword>
<dbReference type="PANTHER" id="PTHR30376:SF3">
    <property type="entry name" value="RNA POLYMERASE SIGMA FACTOR RPOH"/>
    <property type="match status" value="1"/>
</dbReference>
<proteinExistence type="inferred from homology"/>
<reference evidence="9 10" key="1">
    <citation type="journal article" date="2013" name="Genome Announc.">
        <title>Genome Sequence of the Sulfate-Reducing Bacterium Desulfotomaculum hydrothermale Lam5(T).</title>
        <authorList>
            <person name="Amin O."/>
            <person name="Fardeau M.L."/>
            <person name="Valette O."/>
            <person name="Hirschler-Rea A."/>
            <person name="Barbe V."/>
            <person name="Medigue C."/>
            <person name="Vacherie B."/>
            <person name="Ollivier B."/>
            <person name="Bertin P.N."/>
            <person name="Dolla A."/>
        </authorList>
    </citation>
    <scope>NUCLEOTIDE SEQUENCE [LARGE SCALE GENOMIC DNA]</scope>
    <source>
        <strain evidence="10">Lam5 / DSM 18033</strain>
    </source>
</reference>
<dbReference type="InterPro" id="IPR050813">
    <property type="entry name" value="Sigma-70_Factor"/>
</dbReference>
<evidence type="ECO:0000259" key="8">
    <source>
        <dbReference type="PROSITE" id="PS50943"/>
    </source>
</evidence>
<dbReference type="PIRSF" id="PIRSF000770">
    <property type="entry name" value="RNA_pol_sigma-SigE/K"/>
    <property type="match status" value="1"/>
</dbReference>